<accession>A0ABV9L6W7</accession>
<keyword evidence="4" id="KW-1133">Transmembrane helix</keyword>
<dbReference type="InterPro" id="IPR001173">
    <property type="entry name" value="Glyco_trans_2-like"/>
</dbReference>
<feature type="transmembrane region" description="Helical" evidence="4">
    <location>
        <begin position="342"/>
        <end position="364"/>
    </location>
</feature>
<evidence type="ECO:0000256" key="2">
    <source>
        <dbReference type="ARBA" id="ARBA00022676"/>
    </source>
</evidence>
<sequence>MEQFYPALFYTLIGVTFVNVAFYVFYWLFAFAKASQKPNKSLPPVSVIICAKNESQNLQKNVSFILEQDYPEFEIILINDASSDDTEEVMEAYALAHKNVHQVNVVNNEAFWGNKKYALTLGIKRASYAHMIFIDADCVPASPLWLRHMAGSFVAKKEIVLGYGAYQKIKGSFINKLIRFETLMTAIQYFTYAKAGRPYMGVGRNLAYTAAIFYEQKGFISHMKIKSGDDDLFVNQASTRKNTALQYHPESFTISTPKTSFDAWITQKRRHITTASHYKFLEKFLLSLFYVSQLLFFMVGIAVLATMYKWEFVLAVIGARYFAAWLAIGFSARKLREKDVAYFYPIFEMVLVCVQLSIFISNLISKPTKWK</sequence>
<dbReference type="SUPFAM" id="SSF53448">
    <property type="entry name" value="Nucleotide-diphospho-sugar transferases"/>
    <property type="match status" value="1"/>
</dbReference>
<dbReference type="GO" id="GO:0016757">
    <property type="term" value="F:glycosyltransferase activity"/>
    <property type="evidence" value="ECO:0007669"/>
    <property type="project" value="UniProtKB-KW"/>
</dbReference>
<keyword evidence="7" id="KW-1185">Reference proteome</keyword>
<feature type="transmembrane region" description="Helical" evidence="4">
    <location>
        <begin position="312"/>
        <end position="330"/>
    </location>
</feature>
<evidence type="ECO:0000256" key="1">
    <source>
        <dbReference type="ARBA" id="ARBA00006739"/>
    </source>
</evidence>
<protein>
    <submittedName>
        <fullName evidence="6">Glycosyltransferase</fullName>
        <ecNumber evidence="6">2.4.-.-</ecNumber>
    </submittedName>
</protein>
<keyword evidence="4" id="KW-0812">Transmembrane</keyword>
<dbReference type="Gene3D" id="3.90.550.10">
    <property type="entry name" value="Spore Coat Polysaccharide Biosynthesis Protein SpsA, Chain A"/>
    <property type="match status" value="1"/>
</dbReference>
<dbReference type="PANTHER" id="PTHR43630">
    <property type="entry name" value="POLY-BETA-1,6-N-ACETYL-D-GLUCOSAMINE SYNTHASE"/>
    <property type="match status" value="1"/>
</dbReference>
<evidence type="ECO:0000256" key="3">
    <source>
        <dbReference type="ARBA" id="ARBA00022679"/>
    </source>
</evidence>
<dbReference type="InterPro" id="IPR029044">
    <property type="entry name" value="Nucleotide-diphossugar_trans"/>
</dbReference>
<name>A0ABV9L6W7_9FLAO</name>
<dbReference type="RefSeq" id="WP_380032359.1">
    <property type="nucleotide sequence ID" value="NZ_JBHSHB010000008.1"/>
</dbReference>
<comment type="caution">
    <text evidence="6">The sequence shown here is derived from an EMBL/GenBank/DDBJ whole genome shotgun (WGS) entry which is preliminary data.</text>
</comment>
<evidence type="ECO:0000313" key="7">
    <source>
        <dbReference type="Proteomes" id="UP001595878"/>
    </source>
</evidence>
<reference evidence="7" key="1">
    <citation type="journal article" date="2019" name="Int. J. Syst. Evol. Microbiol.">
        <title>The Global Catalogue of Microorganisms (GCM) 10K type strain sequencing project: providing services to taxonomists for standard genome sequencing and annotation.</title>
        <authorList>
            <consortium name="The Broad Institute Genomics Platform"/>
            <consortium name="The Broad Institute Genome Sequencing Center for Infectious Disease"/>
            <person name="Wu L."/>
            <person name="Ma J."/>
        </authorList>
    </citation>
    <scope>NUCLEOTIDE SEQUENCE [LARGE SCALE GENOMIC DNA]</scope>
    <source>
        <strain evidence="7">CGMCC 4.7427</strain>
    </source>
</reference>
<keyword evidence="4" id="KW-0472">Membrane</keyword>
<gene>
    <name evidence="6" type="ORF">ACFO5T_04345</name>
</gene>
<evidence type="ECO:0000259" key="5">
    <source>
        <dbReference type="Pfam" id="PF00535"/>
    </source>
</evidence>
<dbReference type="PANTHER" id="PTHR43630:SF1">
    <property type="entry name" value="POLY-BETA-1,6-N-ACETYL-D-GLUCOSAMINE SYNTHASE"/>
    <property type="match status" value="1"/>
</dbReference>
<keyword evidence="3 6" id="KW-0808">Transferase</keyword>
<feature type="transmembrane region" description="Helical" evidence="4">
    <location>
        <begin position="6"/>
        <end position="29"/>
    </location>
</feature>
<evidence type="ECO:0000256" key="4">
    <source>
        <dbReference type="SAM" id="Phobius"/>
    </source>
</evidence>
<feature type="transmembrane region" description="Helical" evidence="4">
    <location>
        <begin position="284"/>
        <end position="306"/>
    </location>
</feature>
<organism evidence="6 7">
    <name type="scientific">Dokdonia genika</name>
    <dbReference type="NCBI Taxonomy" id="308113"/>
    <lineage>
        <taxon>Bacteria</taxon>
        <taxon>Pseudomonadati</taxon>
        <taxon>Bacteroidota</taxon>
        <taxon>Flavobacteriia</taxon>
        <taxon>Flavobacteriales</taxon>
        <taxon>Flavobacteriaceae</taxon>
        <taxon>Dokdonia</taxon>
    </lineage>
</organism>
<proteinExistence type="inferred from homology"/>
<dbReference type="EC" id="2.4.-.-" evidence="6"/>
<feature type="domain" description="Glycosyltransferase 2-like" evidence="5">
    <location>
        <begin position="46"/>
        <end position="183"/>
    </location>
</feature>
<evidence type="ECO:0000313" key="6">
    <source>
        <dbReference type="EMBL" id="MFC4689652.1"/>
    </source>
</evidence>
<dbReference type="Pfam" id="PF00535">
    <property type="entry name" value="Glycos_transf_2"/>
    <property type="match status" value="1"/>
</dbReference>
<keyword evidence="2 6" id="KW-0328">Glycosyltransferase</keyword>
<comment type="similarity">
    <text evidence="1">Belongs to the glycosyltransferase 2 family.</text>
</comment>
<dbReference type="EMBL" id="JBHSHB010000008">
    <property type="protein sequence ID" value="MFC4689652.1"/>
    <property type="molecule type" value="Genomic_DNA"/>
</dbReference>
<dbReference type="Proteomes" id="UP001595878">
    <property type="component" value="Unassembled WGS sequence"/>
</dbReference>